<dbReference type="EMBL" id="JBHFPV010000001">
    <property type="protein sequence ID" value="MFH6602661.1"/>
    <property type="molecule type" value="Genomic_DNA"/>
</dbReference>
<reference evidence="1" key="1">
    <citation type="submission" date="2024-09" db="EMBL/GenBank/DDBJ databases">
        <authorList>
            <person name="Liu J."/>
        </authorList>
    </citation>
    <scope>NUCLEOTIDE SEQUENCE</scope>
    <source>
        <strain evidence="1">NBU2967</strain>
    </source>
</reference>
<sequence length="360" mass="40703">MRLIKCVFLLFLMFSCGEDQERIFPEKTALTESVYSSVTVQPDSLYRAFAAVAGILDMNLVEEGEIVRKETPLAQIINNTPKLNTENAKLALRLAQENYDGSSAILKALEDEIQAATLKFQNDSINFFRQKRLWEQQIGSKIEYDNRRLAYDLSQSNLSLLNSRYDRTKNELRTQVQQAKNNYEASKINTRDFTVASKIDGKVYALFKEPGEIVTTRDPLAAIGSANTFIIELLIDEVDIVRVKKGQKVLVTLDAYQDRAFEAKVSKIYPQKDERSQTFRVEALFDKAPVILYPGLAGEGNIVIAQREDVLVIPRSYLVNGNQVQTEDGLIEVKTGLQNLDKVEILEGLDQDTPIIKPEQ</sequence>
<evidence type="ECO:0000313" key="1">
    <source>
        <dbReference type="EMBL" id="MFH6602661.1"/>
    </source>
</evidence>
<keyword evidence="2" id="KW-1185">Reference proteome</keyword>
<evidence type="ECO:0000313" key="2">
    <source>
        <dbReference type="Proteomes" id="UP001595191"/>
    </source>
</evidence>
<organism evidence="1 2">
    <name type="scientific">Meishania litoralis</name>
    <dbReference type="NCBI Taxonomy" id="3434685"/>
    <lineage>
        <taxon>Bacteria</taxon>
        <taxon>Pseudomonadati</taxon>
        <taxon>Bacteroidota</taxon>
        <taxon>Flavobacteriia</taxon>
        <taxon>Flavobacteriales</taxon>
        <taxon>Flavobacteriaceae</taxon>
        <taxon>Meishania</taxon>
    </lineage>
</organism>
<name>A0ACC7LGA3_9FLAO</name>
<dbReference type="Proteomes" id="UP001595191">
    <property type="component" value="Unassembled WGS sequence"/>
</dbReference>
<gene>
    <name evidence="1" type="ORF">ACEZ3G_04175</name>
</gene>
<protein>
    <submittedName>
        <fullName evidence="1">Efflux RND transporter periplasmic adaptor subunit</fullName>
    </submittedName>
</protein>
<comment type="caution">
    <text evidence="1">The sequence shown here is derived from an EMBL/GenBank/DDBJ whole genome shotgun (WGS) entry which is preliminary data.</text>
</comment>
<accession>A0ACC7LGA3</accession>
<proteinExistence type="predicted"/>